<name>A0A6S6RWR9_9BACT</name>
<dbReference type="AlphaFoldDB" id="A0A6S6RWR9"/>
<sequence>MEQKVNENDIQNIWERVKKGERVKDVLAEYDISRELYYRKCDYLGLKTSREWKLSREISEITKVEDFHDLAAILSIDYKELHKYVNLDKSIEANIKQMSYLKNNNPKKYQEAILGTIINYYELSPITLIQLINLNSLSS</sequence>
<organism evidence="1">
    <name type="scientific">uncultured Sulfurovum sp</name>
    <dbReference type="NCBI Taxonomy" id="269237"/>
    <lineage>
        <taxon>Bacteria</taxon>
        <taxon>Pseudomonadati</taxon>
        <taxon>Campylobacterota</taxon>
        <taxon>Epsilonproteobacteria</taxon>
        <taxon>Campylobacterales</taxon>
        <taxon>Sulfurovaceae</taxon>
        <taxon>Sulfurovum</taxon>
        <taxon>environmental samples</taxon>
    </lineage>
</organism>
<protein>
    <submittedName>
        <fullName evidence="1">Uncharacterized protein</fullName>
    </submittedName>
</protein>
<evidence type="ECO:0000313" key="1">
    <source>
        <dbReference type="EMBL" id="CAA6799758.1"/>
    </source>
</evidence>
<reference evidence="1" key="1">
    <citation type="submission" date="2020-01" db="EMBL/GenBank/DDBJ databases">
        <authorList>
            <person name="Meier V. D."/>
            <person name="Meier V D."/>
        </authorList>
    </citation>
    <scope>NUCLEOTIDE SEQUENCE</scope>
    <source>
        <strain evidence="1">HLG_WM_MAG_06</strain>
    </source>
</reference>
<accession>A0A6S6RWR9</accession>
<proteinExistence type="predicted"/>
<dbReference type="EMBL" id="CACVAP010000026">
    <property type="protein sequence ID" value="CAA6799758.1"/>
    <property type="molecule type" value="Genomic_DNA"/>
</dbReference>
<gene>
    <name evidence="1" type="ORF">HELGO_WM11952</name>
</gene>